<gene>
    <name evidence="4" type="ORF">PSON_ATCC_30995.1.T1040061</name>
</gene>
<evidence type="ECO:0000256" key="2">
    <source>
        <dbReference type="SAM" id="Phobius"/>
    </source>
</evidence>
<dbReference type="InterPro" id="IPR006212">
    <property type="entry name" value="Furin_repeat"/>
</dbReference>
<feature type="signal peptide" evidence="3">
    <location>
        <begin position="1"/>
        <end position="17"/>
    </location>
</feature>
<dbReference type="PANTHER" id="PTHR15332">
    <property type="entry name" value="PROPROTEIN CONVERTASE SUBTILISIN_KEXIN TYPE 5-LIKE"/>
    <property type="match status" value="1"/>
</dbReference>
<keyword evidence="2" id="KW-0812">Transmembrane</keyword>
<feature type="transmembrane region" description="Helical" evidence="2">
    <location>
        <begin position="1810"/>
        <end position="1831"/>
    </location>
</feature>
<dbReference type="SMART" id="SM00261">
    <property type="entry name" value="FU"/>
    <property type="match status" value="6"/>
</dbReference>
<name>A0A8S1QE58_9CILI</name>
<feature type="transmembrane region" description="Helical" evidence="2">
    <location>
        <begin position="1787"/>
        <end position="1804"/>
    </location>
</feature>
<evidence type="ECO:0000313" key="4">
    <source>
        <dbReference type="EMBL" id="CAD8113743.1"/>
    </source>
</evidence>
<accession>A0A8S1QE58</accession>
<feature type="transmembrane region" description="Helical" evidence="2">
    <location>
        <begin position="1905"/>
        <end position="1931"/>
    </location>
</feature>
<dbReference type="PANTHER" id="PTHR15332:SF175">
    <property type="entry name" value="PROPROTEIN CONVERTASE SUBTILISIN_KEXIN TYPE 5-LIKE"/>
    <property type="match status" value="1"/>
</dbReference>
<dbReference type="EMBL" id="CAJJDN010000104">
    <property type="protein sequence ID" value="CAD8113743.1"/>
    <property type="molecule type" value="Genomic_DNA"/>
</dbReference>
<organism evidence="4 5">
    <name type="scientific">Paramecium sonneborni</name>
    <dbReference type="NCBI Taxonomy" id="65129"/>
    <lineage>
        <taxon>Eukaryota</taxon>
        <taxon>Sar</taxon>
        <taxon>Alveolata</taxon>
        <taxon>Ciliophora</taxon>
        <taxon>Intramacronucleata</taxon>
        <taxon>Oligohymenophorea</taxon>
        <taxon>Peniculida</taxon>
        <taxon>Parameciidae</taxon>
        <taxon>Paramecium</taxon>
    </lineage>
</organism>
<evidence type="ECO:0000256" key="1">
    <source>
        <dbReference type="SAM" id="MobiDB-lite"/>
    </source>
</evidence>
<keyword evidence="2" id="KW-0472">Membrane</keyword>
<dbReference type="OrthoDB" id="300641at2759"/>
<feature type="transmembrane region" description="Helical" evidence="2">
    <location>
        <begin position="1868"/>
        <end position="1893"/>
    </location>
</feature>
<feature type="transmembrane region" description="Helical" evidence="2">
    <location>
        <begin position="1621"/>
        <end position="1639"/>
    </location>
</feature>
<feature type="chain" id="PRO_5035799856" evidence="3">
    <location>
        <begin position="18"/>
        <end position="1960"/>
    </location>
</feature>
<keyword evidence="3" id="KW-0732">Signal</keyword>
<dbReference type="Proteomes" id="UP000692954">
    <property type="component" value="Unassembled WGS sequence"/>
</dbReference>
<feature type="region of interest" description="Disordered" evidence="1">
    <location>
        <begin position="1727"/>
        <end position="1769"/>
    </location>
</feature>
<evidence type="ECO:0000313" key="5">
    <source>
        <dbReference type="Proteomes" id="UP000692954"/>
    </source>
</evidence>
<keyword evidence="2" id="KW-1133">Transmembrane helix</keyword>
<dbReference type="CDD" id="cd00064">
    <property type="entry name" value="FU"/>
    <property type="match status" value="2"/>
</dbReference>
<comment type="caution">
    <text evidence="4">The sequence shown here is derived from an EMBL/GenBank/DDBJ whole genome shotgun (WGS) entry which is preliminary data.</text>
</comment>
<proteinExistence type="predicted"/>
<keyword evidence="5" id="KW-1185">Reference proteome</keyword>
<reference evidence="4" key="1">
    <citation type="submission" date="2021-01" db="EMBL/GenBank/DDBJ databases">
        <authorList>
            <consortium name="Genoscope - CEA"/>
            <person name="William W."/>
        </authorList>
    </citation>
    <scope>NUCLEOTIDE SEQUENCE</scope>
</reference>
<sequence>MFLLLFSLNIVIKSTTIIELIEGAPWIPNNWIADDLAIYETQYICNDLNGPYLGLIGKNLHKQLSDLGAHSELYISLDILFTGKWETPNNFKINIDSTNIYSESAISSSTFQVSSTYCKSNIIDTVATQQKLITIYESISHSKRNPLIEIKGSFDCLGIDICQMVSIKNLVIFATECHFSCKTCSGPNIDQCLSCPFGSIDSGRCYCQSGLYQYDNKCVLQCPQYYIANLDNQCLIQCSLNCKICGNNSCNQCEKGYLIHLGKCVKECPSNSQFDNINTCVDYLEMKQYGSEYLGNYFNSLDTNYYLQVNKFEFSQSFAYSLQTQQKYSIYKEKLFLGGFGVWSEGYFSISFYGLNSHNHLRIYLEVWFIDKWLNENFQIVVDGIIVYEKNVKNIDSNLFYGSYPDSIEYIELDIIHISNDVNIRFISNLMKSPFEGSVGITNLHILIDYCDFNCVLCTNSQCSQCESGYQLVNNKCAKCDSTYNRKSDCTCLDGYYENNQAKCMQCRSECQNCLDLDTCLDCKLGSHLIKQPLCQSCENGYYYNDAMCLTCQYNCQTCTTYNSCVQCANGFVNPPQCQCQNGYFEDSSNQCQKCSQQCQTCIQYGDLCTSCSGNRISLPDCSCPNYSIQIENSIWCTTCSIASLTISLNYDSTILIINFVWNIKDLYTNCNHLFKSQTLELFGKNPLCFKENNKINVKLGLKANLKSGDLIEFNPNIIQFEKCSTNIQAFYNNEFRIIGQADQVKDKIQFLQNRIYLSRCQKQNLLLSFLNLNNFQLLSWNLIWFQKQDLKLNDFMDFLNQQIKSNPFTQYFTFTGNILEEENEIIIELQYANLANQIYQSQLIIVQEFGKITTEIIYQQTPFQLKQEIQISINSYNCPSQMFQNNDRVNYLIQLDGQLYSQENFIGQYYIFTLKPYSLKVGVYNLNIKTLLQDRIINEQIINLQIVDNIERLILKSTSLSFYYREQINLEAYVTNGLGNEKFVWECFDVIDNELCKRNNEILNMGYESKVIIPADTFNPFQTILISVAYRYMKEQIQLQIVETEVPKLDYETDLDIYSGYINFYDQINIKLRFIDENVNPDTLKYIGLLYTNERIISQFNFDYLEFSMKIWDYLRLNDLSEKLTLKITVHNPNFFQPSTILMNLYINIPPRQCIVDIQPQIGLSLLTDFTISTKGCFDVNQFLQYRILLYQNISDLNYDNSIGQLYKGVVLNPYQYDPVYTTKLVGKGETYLVVQVKDILNGISNFTKSVNVTSTQTDQVQSMTFGQSDLKSSILFMLNSENNNESFPQQQNDKTLQSTLQQSECNCEFDVNQHLYLKRLVVQQSQSLTYDQINQEIDKSKIRLNEIEQLMKQQIKVTDNSYDQSQQLIQNVFLHEEVLGYVQYISELFNKNQISTQFRRRLIENQNTIKANNHQIVDSLNIITQIQLNQQKINSKRISIQTNGFNLTTQRVTSKQLQSAIGNVLTPSEQYVDDEQIDNQQDQNTTIFQYQLIKYTSNPYLYDDDFMEINKNHTNQILYDPKVIFEENQTQLIDVKSNLVYEFPKKSEKQQFYECVMKLEDSWSLDACKTIEQEFKTICQCQKISMITLIEAMQQLADELSQFFSKDTINLINKCHYELMLFTYIVMLFTLIFIIFLKIGHKLDQQKQNSGSFYSAKVMPQSWEDFPDKERAGSIDELAQLEQQEGQRQIKQANYHTKTSSIKIQNTKPSQEFMQNRQIDSACSSKRSMAIDSNGHSGKAIEETEGNQLSGTPILDEQKEQNSPKREDSIFNSIHNKQVKFHQGFYLYFKINHVLLSLYYLYNEQQSRVYRTIIVYMSIIGEICILTFFGEIISLNTIIALSILQSIFGLLFCKLFSFLIHNTIKFFKIIGFTLILFAVSFFYFILLGSLARYKSIQESQYWALAYLTSFILNYMIYSLLVQFAMFSFLNQFQNQERVKKLMKYILEEKVYQELYGKS</sequence>
<protein>
    <submittedName>
        <fullName evidence="4">Uncharacterized protein</fullName>
    </submittedName>
</protein>
<feature type="compositionally biased region" description="Basic and acidic residues" evidence="1">
    <location>
        <begin position="1758"/>
        <end position="1769"/>
    </location>
</feature>
<evidence type="ECO:0000256" key="3">
    <source>
        <dbReference type="SAM" id="SignalP"/>
    </source>
</evidence>
<feature type="transmembrane region" description="Helical" evidence="2">
    <location>
        <begin position="1840"/>
        <end position="1862"/>
    </location>
</feature>